<feature type="region of interest" description="Disordered" evidence="1">
    <location>
        <begin position="1"/>
        <end position="60"/>
    </location>
</feature>
<keyword evidence="3" id="KW-1185">Reference proteome</keyword>
<protein>
    <submittedName>
        <fullName evidence="2">Uncharacterized protein</fullName>
    </submittedName>
</protein>
<evidence type="ECO:0000313" key="2">
    <source>
        <dbReference type="EMBL" id="BBY46206.1"/>
    </source>
</evidence>
<proteinExistence type="predicted"/>
<gene>
    <name evidence="2" type="ORF">MCEL_45010</name>
</gene>
<dbReference type="AlphaFoldDB" id="A0A7I7RQE3"/>
<accession>A0A7I7RQE3</accession>
<dbReference type="KEGG" id="mcee:MCEL_45010"/>
<dbReference type="EMBL" id="AP022591">
    <property type="protein sequence ID" value="BBY46206.1"/>
    <property type="molecule type" value="Genomic_DNA"/>
</dbReference>
<organism evidence="2 3">
    <name type="scientific">Mycolicibacterium celeriflavum</name>
    <name type="common">Mycobacterium celeriflavum</name>
    <dbReference type="NCBI Taxonomy" id="1249101"/>
    <lineage>
        <taxon>Bacteria</taxon>
        <taxon>Bacillati</taxon>
        <taxon>Actinomycetota</taxon>
        <taxon>Actinomycetes</taxon>
        <taxon>Mycobacteriales</taxon>
        <taxon>Mycobacteriaceae</taxon>
        <taxon>Mycolicibacterium</taxon>
    </lineage>
</organism>
<dbReference type="Proteomes" id="UP000466431">
    <property type="component" value="Chromosome"/>
</dbReference>
<name>A0A7I7RQE3_MYCCF</name>
<sequence length="137" mass="13548">MPSEVAPTTGSAAGGDGAAARAGTTTRCSQSPSRSGSSVTANGRAAAVNRNGGVATRVDATGDGDDGAAAADGTTVNAVAVTAATPADRHARVRVLRSNRSFTLPEPRLGNQLTPAKIELTTEPAHASTDPIVWGLG</sequence>
<evidence type="ECO:0000313" key="3">
    <source>
        <dbReference type="Proteomes" id="UP000466431"/>
    </source>
</evidence>
<evidence type="ECO:0000256" key="1">
    <source>
        <dbReference type="SAM" id="MobiDB-lite"/>
    </source>
</evidence>
<feature type="compositionally biased region" description="Low complexity" evidence="1">
    <location>
        <begin position="1"/>
        <end position="11"/>
    </location>
</feature>
<feature type="compositionally biased region" description="Low complexity" evidence="1">
    <location>
        <begin position="18"/>
        <end position="60"/>
    </location>
</feature>
<reference evidence="2 3" key="1">
    <citation type="journal article" date="2019" name="Emerg. Microbes Infect.">
        <title>Comprehensive subspecies identification of 175 nontuberculous mycobacteria species based on 7547 genomic profiles.</title>
        <authorList>
            <person name="Matsumoto Y."/>
            <person name="Kinjo T."/>
            <person name="Motooka D."/>
            <person name="Nabeya D."/>
            <person name="Jung N."/>
            <person name="Uechi K."/>
            <person name="Horii T."/>
            <person name="Iida T."/>
            <person name="Fujita J."/>
            <person name="Nakamura S."/>
        </authorList>
    </citation>
    <scope>NUCLEOTIDE SEQUENCE [LARGE SCALE GENOMIC DNA]</scope>
    <source>
        <strain evidence="2 3">JCM 18439</strain>
    </source>
</reference>